<feature type="transmembrane region" description="Helical" evidence="1">
    <location>
        <begin position="12"/>
        <end position="30"/>
    </location>
</feature>
<reference evidence="2 3" key="1">
    <citation type="submission" date="2019-06" db="EMBL/GenBank/DDBJ databases">
        <title>Genome of Acinetobacter radioresistens APH1, a phenol degrading strain.</title>
        <authorList>
            <person name="Liu Y."/>
        </authorList>
    </citation>
    <scope>NUCLEOTIDE SEQUENCE [LARGE SCALE GENOMIC DNA]</scope>
    <source>
        <strain evidence="2 3">APH1</strain>
    </source>
</reference>
<evidence type="ECO:0000313" key="3">
    <source>
        <dbReference type="Proteomes" id="UP000314285"/>
    </source>
</evidence>
<keyword evidence="1" id="KW-0812">Transmembrane</keyword>
<dbReference type="AlphaFoldDB" id="A0A8H2JZL1"/>
<accession>A0A8H2JZL1</accession>
<organism evidence="2 3">
    <name type="scientific">Acinetobacter radioresistens</name>
    <dbReference type="NCBI Taxonomy" id="40216"/>
    <lineage>
        <taxon>Bacteria</taxon>
        <taxon>Pseudomonadati</taxon>
        <taxon>Pseudomonadota</taxon>
        <taxon>Gammaproteobacteria</taxon>
        <taxon>Moraxellales</taxon>
        <taxon>Moraxellaceae</taxon>
        <taxon>Acinetobacter</taxon>
    </lineage>
</organism>
<dbReference type="RefSeq" id="WP_034669920.1">
    <property type="nucleotide sequence ID" value="NZ_CP027365.1"/>
</dbReference>
<keyword evidence="1" id="KW-0472">Membrane</keyword>
<comment type="caution">
    <text evidence="2">The sequence shown here is derived from an EMBL/GenBank/DDBJ whole genome shotgun (WGS) entry which is preliminary data.</text>
</comment>
<dbReference type="GeneID" id="56306933"/>
<name>A0A8H2JZL1_ACIRA</name>
<gene>
    <name evidence="2" type="ORF">FHY67_11860</name>
</gene>
<sequence length="128" mass="15221">MVKQCFKLKPSRMAIMVQLSLLLGLLILFYSLLPLGLWLLCSVIGLISYSLFLKTPRPVRFEYLDAEEWTLQFCKAKHLDRVVIRKIIDHQLYIVIYFQKNQVKPLVIWSDQLSLVYWKKLKMLAKLY</sequence>
<dbReference type="EMBL" id="VFBM01000010">
    <property type="protein sequence ID" value="TNX86577.1"/>
    <property type="molecule type" value="Genomic_DNA"/>
</dbReference>
<feature type="transmembrane region" description="Helical" evidence="1">
    <location>
        <begin position="36"/>
        <end position="53"/>
    </location>
</feature>
<proteinExistence type="predicted"/>
<evidence type="ECO:0000313" key="2">
    <source>
        <dbReference type="EMBL" id="TNX86577.1"/>
    </source>
</evidence>
<dbReference type="Proteomes" id="UP000314285">
    <property type="component" value="Unassembled WGS sequence"/>
</dbReference>
<protein>
    <submittedName>
        <fullName evidence="2">Uncharacterized protein</fullName>
    </submittedName>
</protein>
<keyword evidence="1" id="KW-1133">Transmembrane helix</keyword>
<evidence type="ECO:0000256" key="1">
    <source>
        <dbReference type="SAM" id="Phobius"/>
    </source>
</evidence>